<gene>
    <name evidence="2" type="ORF">PFISCL1PPCAC_10035</name>
    <name evidence="3" type="ORF">PFISCL1PPCAC_28863</name>
</gene>
<feature type="non-terminal residue" evidence="3">
    <location>
        <position position="1"/>
    </location>
</feature>
<feature type="region of interest" description="Disordered" evidence="1">
    <location>
        <begin position="147"/>
        <end position="181"/>
    </location>
</feature>
<keyword evidence="4" id="KW-1185">Reference proteome</keyword>
<proteinExistence type="predicted"/>
<organism evidence="3 4">
    <name type="scientific">Pristionchus fissidentatus</name>
    <dbReference type="NCBI Taxonomy" id="1538716"/>
    <lineage>
        <taxon>Eukaryota</taxon>
        <taxon>Metazoa</taxon>
        <taxon>Ecdysozoa</taxon>
        <taxon>Nematoda</taxon>
        <taxon>Chromadorea</taxon>
        <taxon>Rhabditida</taxon>
        <taxon>Rhabditina</taxon>
        <taxon>Diplogasteromorpha</taxon>
        <taxon>Diplogasteroidea</taxon>
        <taxon>Neodiplogasteridae</taxon>
        <taxon>Pristionchus</taxon>
    </lineage>
</organism>
<dbReference type="EMBL" id="BTSY01000177">
    <property type="protein sequence ID" value="GMT37566.1"/>
    <property type="molecule type" value="Genomic_DNA"/>
</dbReference>
<comment type="caution">
    <text evidence="3">The sequence shown here is derived from an EMBL/GenBank/DDBJ whole genome shotgun (WGS) entry which is preliminary data.</text>
</comment>
<evidence type="ECO:0000313" key="2">
    <source>
        <dbReference type="EMBL" id="GMT18738.1"/>
    </source>
</evidence>
<evidence type="ECO:0000313" key="3">
    <source>
        <dbReference type="EMBL" id="GMT37566.1"/>
    </source>
</evidence>
<reference evidence="3" key="1">
    <citation type="submission" date="2023-10" db="EMBL/GenBank/DDBJ databases">
        <title>Genome assembly of Pristionchus species.</title>
        <authorList>
            <person name="Yoshida K."/>
            <person name="Sommer R.J."/>
        </authorList>
    </citation>
    <scope>NUCLEOTIDE SEQUENCE</scope>
    <source>
        <strain evidence="3">RS5133</strain>
    </source>
</reference>
<dbReference type="AlphaFoldDB" id="A0AAV5X232"/>
<feature type="compositionally biased region" description="Pro residues" evidence="1">
    <location>
        <begin position="28"/>
        <end position="37"/>
    </location>
</feature>
<protein>
    <submittedName>
        <fullName evidence="3">Uncharacterized protein</fullName>
    </submittedName>
</protein>
<feature type="region of interest" description="Disordered" evidence="1">
    <location>
        <begin position="25"/>
        <end position="53"/>
    </location>
</feature>
<name>A0AAV5X232_9BILA</name>
<accession>A0AAV5X232</accession>
<evidence type="ECO:0000256" key="1">
    <source>
        <dbReference type="SAM" id="MobiDB-lite"/>
    </source>
</evidence>
<dbReference type="EMBL" id="BTSY01000003">
    <property type="protein sequence ID" value="GMT18738.1"/>
    <property type="molecule type" value="Genomic_DNA"/>
</dbReference>
<dbReference type="Proteomes" id="UP001432322">
    <property type="component" value="Unassembled WGS sequence"/>
</dbReference>
<feature type="compositionally biased region" description="Basic and acidic residues" evidence="1">
    <location>
        <begin position="171"/>
        <end position="181"/>
    </location>
</feature>
<sequence>LIMFCSQIAALWTYMQSDASAITAAAPSPIPSSPSPTLPSASTEELEELREKTEQQERMIADLRSRLRESQEELSFARFQSPSSPACDDCDYHKTRADYHRHLYNKLEKKIDEMEIKWSEGEKECPSCLIRAQSKSPQISWANEITETKYFSSDEEEEEEYGTSDSDYCESEDRNESKKDEKLKIEVNTINLDDSEFSLDEPF</sequence>
<evidence type="ECO:0000313" key="4">
    <source>
        <dbReference type="Proteomes" id="UP001432322"/>
    </source>
</evidence>
<feature type="compositionally biased region" description="Acidic residues" evidence="1">
    <location>
        <begin position="153"/>
        <end position="170"/>
    </location>
</feature>